<proteinExistence type="predicted"/>
<dbReference type="EMBL" id="GGFK01015788">
    <property type="protein sequence ID" value="MBW49109.1"/>
    <property type="molecule type" value="Transcribed_RNA"/>
</dbReference>
<evidence type="ECO:0000313" key="2">
    <source>
        <dbReference type="EMBL" id="MBW49109.1"/>
    </source>
</evidence>
<dbReference type="AlphaFoldDB" id="A0A2M4B7S8"/>
<protein>
    <submittedName>
        <fullName evidence="2">Putative secreted protein</fullName>
    </submittedName>
</protein>
<reference evidence="2" key="1">
    <citation type="submission" date="2018-01" db="EMBL/GenBank/DDBJ databases">
        <title>An insight into the sialome of Amazonian anophelines.</title>
        <authorList>
            <person name="Ribeiro J.M."/>
            <person name="Scarpassa V."/>
            <person name="Calvo E."/>
        </authorList>
    </citation>
    <scope>NUCLEOTIDE SEQUENCE</scope>
    <source>
        <tissue evidence="2">Salivary glands</tissue>
    </source>
</reference>
<feature type="chain" id="PRO_5014966985" evidence="1">
    <location>
        <begin position="17"/>
        <end position="68"/>
    </location>
</feature>
<feature type="signal peptide" evidence="1">
    <location>
        <begin position="1"/>
        <end position="16"/>
    </location>
</feature>
<evidence type="ECO:0000256" key="1">
    <source>
        <dbReference type="SAM" id="SignalP"/>
    </source>
</evidence>
<sequence>MAALFIHSLRAGCGLCCPVLGVECTRAGIGSRDPHHLLLSLGRSVGRCVRRRKTPSAGDDDSSCPRIQ</sequence>
<accession>A0A2M4B7S8</accession>
<name>A0A2M4B7S8_9DIPT</name>
<keyword evidence="1" id="KW-0732">Signal</keyword>
<organism evidence="2">
    <name type="scientific">Anopheles triannulatus</name>
    <dbReference type="NCBI Taxonomy" id="58253"/>
    <lineage>
        <taxon>Eukaryota</taxon>
        <taxon>Metazoa</taxon>
        <taxon>Ecdysozoa</taxon>
        <taxon>Arthropoda</taxon>
        <taxon>Hexapoda</taxon>
        <taxon>Insecta</taxon>
        <taxon>Pterygota</taxon>
        <taxon>Neoptera</taxon>
        <taxon>Endopterygota</taxon>
        <taxon>Diptera</taxon>
        <taxon>Nematocera</taxon>
        <taxon>Culicoidea</taxon>
        <taxon>Culicidae</taxon>
        <taxon>Anophelinae</taxon>
        <taxon>Anopheles</taxon>
    </lineage>
</organism>